<gene>
    <name evidence="3" type="ORF">C1H70_01775</name>
</gene>
<dbReference type="RefSeq" id="WP_102586620.1">
    <property type="nucleotide sequence ID" value="NZ_BNAE01000001.1"/>
</dbReference>
<accession>A0A2N7UPY5</accession>
<evidence type="ECO:0000313" key="3">
    <source>
        <dbReference type="EMBL" id="PMR82471.1"/>
    </source>
</evidence>
<proteinExistence type="predicted"/>
<sequence>MAYVLVMGGLALSVFFTFGWMLLRTSQWLWQRRPGSSKKADGTRKPAAKVQPRPRTPPQRKAAARSRDSTKAAGKPAAATVKASGEPWGLTRWLSRRRSALPLSFLATLLYGLARLAEFGITQRSHDAPAPYHALVAVLGWIAAVLLAVALVNLLARWRCRPR</sequence>
<reference evidence="3 4" key="1">
    <citation type="submission" date="2018-01" db="EMBL/GenBank/DDBJ databases">
        <title>Halomonas endophytica sp. nov., isolated from storage liquid in the stems of Populus euphratica.</title>
        <authorList>
            <person name="Chen C."/>
        </authorList>
    </citation>
    <scope>NUCLEOTIDE SEQUENCE [LARGE SCALE GENOMIC DNA]</scope>
    <source>
        <strain evidence="3 4">BZ-SZ-XJ27</strain>
    </source>
</reference>
<name>A0A2N7UPY5_9GAMM</name>
<dbReference type="Proteomes" id="UP000235547">
    <property type="component" value="Unassembled WGS sequence"/>
</dbReference>
<protein>
    <submittedName>
        <fullName evidence="3">Uncharacterized protein</fullName>
    </submittedName>
</protein>
<keyword evidence="2" id="KW-1133">Transmembrane helix</keyword>
<keyword evidence="4" id="KW-1185">Reference proteome</keyword>
<dbReference type="EMBL" id="PNRG01000004">
    <property type="protein sequence ID" value="PMR82471.1"/>
    <property type="molecule type" value="Genomic_DNA"/>
</dbReference>
<evidence type="ECO:0000256" key="2">
    <source>
        <dbReference type="SAM" id="Phobius"/>
    </source>
</evidence>
<comment type="caution">
    <text evidence="3">The sequence shown here is derived from an EMBL/GenBank/DDBJ whole genome shotgun (WGS) entry which is preliminary data.</text>
</comment>
<feature type="transmembrane region" description="Helical" evidence="2">
    <location>
        <begin position="133"/>
        <end position="156"/>
    </location>
</feature>
<feature type="region of interest" description="Disordered" evidence="1">
    <location>
        <begin position="34"/>
        <end position="78"/>
    </location>
</feature>
<dbReference type="AlphaFoldDB" id="A0A2N7UPY5"/>
<feature type="transmembrane region" description="Helical" evidence="2">
    <location>
        <begin position="6"/>
        <end position="23"/>
    </location>
</feature>
<keyword evidence="2" id="KW-0472">Membrane</keyword>
<dbReference type="OrthoDB" id="6173126at2"/>
<keyword evidence="2" id="KW-0812">Transmembrane</keyword>
<feature type="transmembrane region" description="Helical" evidence="2">
    <location>
        <begin position="100"/>
        <end position="121"/>
    </location>
</feature>
<organism evidence="3 4">
    <name type="scientific">Halomonas urumqiensis</name>
    <dbReference type="NCBI Taxonomy" id="1684789"/>
    <lineage>
        <taxon>Bacteria</taxon>
        <taxon>Pseudomonadati</taxon>
        <taxon>Pseudomonadota</taxon>
        <taxon>Gammaproteobacteria</taxon>
        <taxon>Oceanospirillales</taxon>
        <taxon>Halomonadaceae</taxon>
        <taxon>Halomonas</taxon>
    </lineage>
</organism>
<evidence type="ECO:0000256" key="1">
    <source>
        <dbReference type="SAM" id="MobiDB-lite"/>
    </source>
</evidence>
<evidence type="ECO:0000313" key="4">
    <source>
        <dbReference type="Proteomes" id="UP000235547"/>
    </source>
</evidence>